<dbReference type="EMBL" id="JXTG01000011">
    <property type="protein sequence ID" value="KIP20805.1"/>
    <property type="molecule type" value="Genomic_DNA"/>
</dbReference>
<name>A0A0D0G638_9BACL</name>
<dbReference type="Proteomes" id="UP000032047">
    <property type="component" value="Unassembled WGS sequence"/>
</dbReference>
<accession>A0A0D0G638</accession>
<dbReference type="AlphaFoldDB" id="A0A0D0G638"/>
<evidence type="ECO:0000313" key="1">
    <source>
        <dbReference type="EMBL" id="KIP20805.1"/>
    </source>
</evidence>
<dbReference type="PATRIC" id="fig|265546.4.peg.2111"/>
<protein>
    <submittedName>
        <fullName evidence="1">Uncharacterized protein</fullName>
    </submittedName>
</protein>
<proteinExistence type="predicted"/>
<reference evidence="1 2" key="1">
    <citation type="submission" date="2015-01" db="EMBL/GenBank/DDBJ databases">
        <title>Genome sequence of Anoxybacillus ayderensis strain AB04.</title>
        <authorList>
            <person name="Belduz A.O."/>
            <person name="Canakci S."/>
            <person name="Chan K.-G."/>
            <person name="Kahar U.M."/>
            <person name="Yaakob A.S."/>
            <person name="Chan C.S."/>
            <person name="Goh K.M."/>
        </authorList>
    </citation>
    <scope>NUCLEOTIDE SEQUENCE [LARGE SCALE GENOMIC DNA]</scope>
    <source>
        <strain evidence="1 2">AB04</strain>
    </source>
</reference>
<evidence type="ECO:0000313" key="2">
    <source>
        <dbReference type="Proteomes" id="UP000032047"/>
    </source>
</evidence>
<comment type="caution">
    <text evidence="1">The sequence shown here is derived from an EMBL/GenBank/DDBJ whole genome shotgun (WGS) entry which is preliminary data.</text>
</comment>
<organism evidence="1 2">
    <name type="scientific">Anoxybacillus ayderensis</name>
    <dbReference type="NCBI Taxonomy" id="265546"/>
    <lineage>
        <taxon>Bacteria</taxon>
        <taxon>Bacillati</taxon>
        <taxon>Bacillota</taxon>
        <taxon>Bacilli</taxon>
        <taxon>Bacillales</taxon>
        <taxon>Anoxybacillaceae</taxon>
        <taxon>Anoxybacillus</taxon>
    </lineage>
</organism>
<dbReference type="RefSeq" id="WP_021093964.1">
    <property type="nucleotide sequence ID" value="NZ_ANOC01000004.1"/>
</dbReference>
<gene>
    <name evidence="1" type="ORF">JV16_02104</name>
</gene>
<keyword evidence="2" id="KW-1185">Reference proteome</keyword>
<sequence>MKVFVAGPRAVSILNKQVKERLFNIINNNFTVLVGDANGVDKQVQKFLHSLNYRNVKVYATNGKARNNIGQWEVEKVEVEPHKKGFDYYAAKDIEMAKNADYGFMIWNGQSKGTLNNIINLTKLNKKVLVYFIPAKQFYTIKDVDDIQMMINIDNAPVVAKLHELMHNSEQLKLF</sequence>